<dbReference type="OMA" id="IRCIRVI"/>
<dbReference type="GO" id="GO:0016887">
    <property type="term" value="F:ATP hydrolysis activity"/>
    <property type="evidence" value="ECO:0007669"/>
    <property type="project" value="InterPro"/>
</dbReference>
<dbReference type="FunFam" id="1.20.1560.10:FF:000162">
    <property type="entry name" value="Predicted protein"/>
    <property type="match status" value="1"/>
</dbReference>
<feature type="transmembrane region" description="Helical" evidence="12">
    <location>
        <begin position="955"/>
        <end position="974"/>
    </location>
</feature>
<accession>A0A7I4Z0F4</accession>
<keyword evidence="7" id="KW-0067">ATP-binding</keyword>
<dbReference type="FunFam" id="1.20.1560.10:FF:000015">
    <property type="entry name" value="multidrug resistance-associated protein 5 isoform X1"/>
    <property type="match status" value="1"/>
</dbReference>
<dbReference type="SMART" id="SM00382">
    <property type="entry name" value="AAA"/>
    <property type="match status" value="2"/>
</dbReference>
<keyword evidence="10" id="KW-0325">Glycoprotein</keyword>
<keyword evidence="15" id="KW-1185">Reference proteome</keyword>
<evidence type="ECO:0000256" key="6">
    <source>
        <dbReference type="ARBA" id="ARBA00022741"/>
    </source>
</evidence>
<dbReference type="InterPro" id="IPR050173">
    <property type="entry name" value="ABC_transporter_C-like"/>
</dbReference>
<feature type="transmembrane region" description="Helical" evidence="12">
    <location>
        <begin position="928"/>
        <end position="949"/>
    </location>
</feature>
<dbReference type="Pfam" id="PF00005">
    <property type="entry name" value="ABC_tran"/>
    <property type="match status" value="2"/>
</dbReference>
<feature type="transmembrane region" description="Helical" evidence="12">
    <location>
        <begin position="269"/>
        <end position="294"/>
    </location>
</feature>
<dbReference type="CDD" id="cd18592">
    <property type="entry name" value="ABC_6TM_MRP5_8_9_D1"/>
    <property type="match status" value="1"/>
</dbReference>
<dbReference type="SUPFAM" id="SSF52540">
    <property type="entry name" value="P-loop containing nucleoside triphosphate hydrolases"/>
    <property type="match status" value="2"/>
</dbReference>
<proteinExistence type="inferred from homology"/>
<dbReference type="PROSITE" id="PS00211">
    <property type="entry name" value="ABC_TRANSPORTER_1"/>
    <property type="match status" value="2"/>
</dbReference>
<keyword evidence="8 12" id="KW-1133">Transmembrane helix</keyword>
<dbReference type="PROSITE" id="PS50929">
    <property type="entry name" value="ABC_TM1F"/>
    <property type="match status" value="2"/>
</dbReference>
<evidence type="ECO:0000256" key="3">
    <source>
        <dbReference type="ARBA" id="ARBA00022448"/>
    </source>
</evidence>
<dbReference type="PROSITE" id="PS50893">
    <property type="entry name" value="ABC_TRANSPORTER_2"/>
    <property type="match status" value="2"/>
</dbReference>
<evidence type="ECO:0000259" key="14">
    <source>
        <dbReference type="PROSITE" id="PS50929"/>
    </source>
</evidence>
<protein>
    <submittedName>
        <fullName evidence="16">Multidrug resistance-associated protein 5</fullName>
    </submittedName>
</protein>
<feature type="transmembrane region" description="Helical" evidence="12">
    <location>
        <begin position="859"/>
        <end position="879"/>
    </location>
</feature>
<dbReference type="FunFam" id="3.40.50.300:FF:000997">
    <property type="entry name" value="Multidrug resistance-associated protein 1"/>
    <property type="match status" value="1"/>
</dbReference>
<dbReference type="Pfam" id="PF00664">
    <property type="entry name" value="ABC_membrane"/>
    <property type="match status" value="2"/>
</dbReference>
<evidence type="ECO:0000256" key="9">
    <source>
        <dbReference type="ARBA" id="ARBA00023136"/>
    </source>
</evidence>
<keyword evidence="9 12" id="KW-0472">Membrane</keyword>
<dbReference type="InterPro" id="IPR036640">
    <property type="entry name" value="ABC1_TM_sf"/>
</dbReference>
<keyword evidence="4 12" id="KW-0812">Transmembrane</keyword>
<dbReference type="OrthoDB" id="6500128at2759"/>
<dbReference type="InterPro" id="IPR003439">
    <property type="entry name" value="ABC_transporter-like_ATP-bd"/>
</dbReference>
<evidence type="ECO:0000256" key="11">
    <source>
        <dbReference type="SAM" id="MobiDB-lite"/>
    </source>
</evidence>
<feature type="transmembrane region" description="Helical" evidence="12">
    <location>
        <begin position="383"/>
        <end position="404"/>
    </location>
</feature>
<evidence type="ECO:0000313" key="16">
    <source>
        <dbReference type="WBParaSite" id="HCON_00164880-00001"/>
    </source>
</evidence>
<comment type="subcellular location">
    <subcellularLocation>
        <location evidence="1">Endomembrane system</location>
        <topology evidence="1">Multi-pass membrane protein</topology>
    </subcellularLocation>
</comment>
<dbReference type="CDD" id="cd03250">
    <property type="entry name" value="ABCC_MRP_domain1"/>
    <property type="match status" value="1"/>
</dbReference>
<evidence type="ECO:0000256" key="10">
    <source>
        <dbReference type="ARBA" id="ARBA00023180"/>
    </source>
</evidence>
<feature type="region of interest" description="Disordered" evidence="11">
    <location>
        <begin position="1380"/>
        <end position="1464"/>
    </location>
</feature>
<feature type="transmembrane region" description="Helical" evidence="12">
    <location>
        <begin position="410"/>
        <end position="429"/>
    </location>
</feature>
<dbReference type="GO" id="GO:0005524">
    <property type="term" value="F:ATP binding"/>
    <property type="evidence" value="ECO:0007669"/>
    <property type="project" value="UniProtKB-KW"/>
</dbReference>
<dbReference type="InterPro" id="IPR011527">
    <property type="entry name" value="ABC1_TM_dom"/>
</dbReference>
<organism evidence="15 16">
    <name type="scientific">Haemonchus contortus</name>
    <name type="common">Barber pole worm</name>
    <dbReference type="NCBI Taxonomy" id="6289"/>
    <lineage>
        <taxon>Eukaryota</taxon>
        <taxon>Metazoa</taxon>
        <taxon>Ecdysozoa</taxon>
        <taxon>Nematoda</taxon>
        <taxon>Chromadorea</taxon>
        <taxon>Rhabditida</taxon>
        <taxon>Rhabditina</taxon>
        <taxon>Rhabditomorpha</taxon>
        <taxon>Strongyloidea</taxon>
        <taxon>Trichostrongylidae</taxon>
        <taxon>Haemonchus</taxon>
    </lineage>
</organism>
<dbReference type="CDD" id="cd18599">
    <property type="entry name" value="ABC_6TM_MRP5_8_9_D2"/>
    <property type="match status" value="1"/>
</dbReference>
<dbReference type="GO" id="GO:0140359">
    <property type="term" value="F:ABC-type transporter activity"/>
    <property type="evidence" value="ECO:0007669"/>
    <property type="project" value="InterPro"/>
</dbReference>
<feature type="domain" description="ABC transmembrane type-1" evidence="14">
    <location>
        <begin position="157"/>
        <end position="441"/>
    </location>
</feature>
<evidence type="ECO:0000256" key="2">
    <source>
        <dbReference type="ARBA" id="ARBA00009726"/>
    </source>
</evidence>
<dbReference type="CDD" id="cd03244">
    <property type="entry name" value="ABCC_MRP_domain2"/>
    <property type="match status" value="1"/>
</dbReference>
<dbReference type="FunFam" id="3.40.50.300:FF:000074">
    <property type="entry name" value="Multidrug resistance-associated protein 5 isoform 1"/>
    <property type="match status" value="1"/>
</dbReference>
<evidence type="ECO:0000259" key="13">
    <source>
        <dbReference type="PROSITE" id="PS50893"/>
    </source>
</evidence>
<sequence>MTDSQDENRVELDLGDASVDVYPRAVYTKEGRSSRMAADPAERYAHGNAKKTMTRYVSSLRNVVPIRKTKRSDVKGGAKIDESGLFSFVTYSWVFEYLFSAFKGKLDKDQVWNCSIYDASNVNMARMEVLWEDELKRNPQSPSLFRALFRFIKTRLWAACGVFLFCLIFGFIGPTCLIRGLVQFAEQPPLAGESVNYRTGLFLVFAICVVEIARVLSYGATWAISYRTGIRVRGALLGLLFKRLLNARSLGKKTAAEIVNMFANDGQRLFDAVTFAPLVIVGPLVLIGGIVYLLAVVGRWSLLGILVFFIFDVIQYGLGKTMVRCRNNAIEKTEKRISLMGEIIRCIRVIKINCMEEYFSKKVEQMRHAEKIDIRTAGYAQSLAIACGPVVPVVAAILTFLGVVLSGNDLLASDAFSAITVFFVMLFGIRMIPYGSRYLAEALVAMRRIQEILLYDQWEPVQPHAQNQNIAIRFSHATFTWNPPQAESSSPPTESTPVNTEQSAFALDNITLNIRRKELTGICGAVGSGKSALLNSIIGHMYPVSGQVEIAGTFAYVPQTPWIQNATVQENILFGSTMNSQRYYKAVSSCQLTKDLETLAAGDQTEIGERGATLSGGQKARVSLARAIFAHRDIYLLDDVLASIDKKVGDKIFEKAVRDVLSSKTVLMVTSDPQRLSQCDRVVFVDNGRIVAHGEHEELLATCTQYKEYCESAFVHGREVTLKQSFLDNSNLEGRVASPTEDEYDKVDDVDIRDASAKLISEDENKGKVVDDEEDLGLAAMSFNVYRSYIRAAGSWLVWILLLAAFILNISASIFSTFWLSRWLKKGHHEELIETNGSVRLHSEGSLADSPDTPYYSTVYGISLVVLFLSGLVKAMIFVKVSLNAASRLHNGMFSSVIRGTVGFFDSTPTGRILNRFSKDMDEIDVKLPFTAEVFLQNMITCIGFLLVIAWVFPAFLVACIPLLAIFLLFVMCFRAGIRSLKRSENISRSPLFNHITTTIEGLACIHSYGQTVRFLEILKHRLDANSGAVFMFQSAMRWLAVWLDLLVVMITSIVAFFIVVLTGTISPADAGMALAFAVQMSGIFQFAVRTQTELEAKMTSVERVTYYSENIQSEGDWETRKGVDVPKEWPQNGQIDFQSVKLRYRPKFPMALNDVTFEIKPKEKIGVIGRTGSGKSSIGNVLYRLYPLTWGRIFIDGVDIATIGLHRLRKAMSVIPQDPVLFAGTIRSNLDPNNVFTDSEIWIALERTYLKPTITNFEKKLEAEVAAGGENFSVGERQLLCLARALLTKAKIVMLDEATASLDMSTDKLIQKAIKEVFVDATVILIAHRLENVYGMDRVLMMDGGKVVEFDRPEVLLNKTASELRILASETGHDEILVESEGAGSESSPEIMDKREVAGDSESTPEIINKDVSPDSISIPELVEKQNSDDEEDDSVEILDRPVVNQSSGDDDDLEMLNVPPKA</sequence>
<evidence type="ECO:0000256" key="12">
    <source>
        <dbReference type="SAM" id="Phobius"/>
    </source>
</evidence>
<feature type="transmembrane region" description="Helical" evidence="12">
    <location>
        <begin position="796"/>
        <end position="820"/>
    </location>
</feature>
<evidence type="ECO:0000313" key="15">
    <source>
        <dbReference type="Proteomes" id="UP000025227"/>
    </source>
</evidence>
<evidence type="ECO:0000256" key="7">
    <source>
        <dbReference type="ARBA" id="ARBA00022840"/>
    </source>
</evidence>
<feature type="transmembrane region" description="Helical" evidence="12">
    <location>
        <begin position="156"/>
        <end position="182"/>
    </location>
</feature>
<feature type="compositionally biased region" description="Low complexity" evidence="11">
    <location>
        <begin position="1380"/>
        <end position="1391"/>
    </location>
</feature>
<keyword evidence="6" id="KW-0547">Nucleotide-binding</keyword>
<dbReference type="GO" id="GO:0012505">
    <property type="term" value="C:endomembrane system"/>
    <property type="evidence" value="ECO:0007669"/>
    <property type="project" value="UniProtKB-SubCell"/>
</dbReference>
<feature type="domain" description="ABC transporter" evidence="13">
    <location>
        <begin position="1136"/>
        <end position="1370"/>
    </location>
</feature>
<name>A0A7I4Z0F4_HAECO</name>
<dbReference type="InterPro" id="IPR027417">
    <property type="entry name" value="P-loop_NTPase"/>
</dbReference>
<dbReference type="SUPFAM" id="SSF90123">
    <property type="entry name" value="ABC transporter transmembrane region"/>
    <property type="match status" value="2"/>
</dbReference>
<evidence type="ECO:0000256" key="8">
    <source>
        <dbReference type="ARBA" id="ARBA00022989"/>
    </source>
</evidence>
<dbReference type="WBParaSite" id="HCON_00164880-00001">
    <property type="protein sequence ID" value="HCON_00164880-00001"/>
    <property type="gene ID" value="HCON_00164880"/>
</dbReference>
<dbReference type="PANTHER" id="PTHR24223">
    <property type="entry name" value="ATP-BINDING CASSETTE SUB-FAMILY C"/>
    <property type="match status" value="1"/>
</dbReference>
<feature type="transmembrane region" description="Helical" evidence="12">
    <location>
        <begin position="202"/>
        <end position="224"/>
    </location>
</feature>
<evidence type="ECO:0000256" key="1">
    <source>
        <dbReference type="ARBA" id="ARBA00004127"/>
    </source>
</evidence>
<feature type="domain" description="ABC transporter" evidence="13">
    <location>
        <begin position="472"/>
        <end position="712"/>
    </location>
</feature>
<comment type="similarity">
    <text evidence="2">Belongs to the ABC transporter superfamily. ABCC family. Conjugate transporter (TC 3.A.1.208) subfamily.</text>
</comment>
<dbReference type="Gene3D" id="1.20.1560.10">
    <property type="entry name" value="ABC transporter type 1, transmembrane domain"/>
    <property type="match status" value="2"/>
</dbReference>
<reference evidence="16" key="1">
    <citation type="submission" date="2020-12" db="UniProtKB">
        <authorList>
            <consortium name="WormBaseParasite"/>
        </authorList>
    </citation>
    <scope>IDENTIFICATION</scope>
    <source>
        <strain evidence="16">MHco3</strain>
    </source>
</reference>
<feature type="transmembrane region" description="Helical" evidence="12">
    <location>
        <begin position="1042"/>
        <end position="1065"/>
    </location>
</feature>
<evidence type="ECO:0000256" key="5">
    <source>
        <dbReference type="ARBA" id="ARBA00022737"/>
    </source>
</evidence>
<dbReference type="PANTHER" id="PTHR24223:SF447">
    <property type="entry name" value="MULTIDRUG RESISTANCE-ASSOCIATED PROTEIN 5"/>
    <property type="match status" value="1"/>
</dbReference>
<dbReference type="Gene3D" id="3.40.50.300">
    <property type="entry name" value="P-loop containing nucleotide triphosphate hydrolases"/>
    <property type="match status" value="2"/>
</dbReference>
<dbReference type="InterPro" id="IPR003593">
    <property type="entry name" value="AAA+_ATPase"/>
</dbReference>
<evidence type="ECO:0000256" key="4">
    <source>
        <dbReference type="ARBA" id="ARBA00022692"/>
    </source>
</evidence>
<dbReference type="GO" id="GO:0016020">
    <property type="term" value="C:membrane"/>
    <property type="evidence" value="ECO:0007669"/>
    <property type="project" value="InterPro"/>
</dbReference>
<dbReference type="InterPro" id="IPR017871">
    <property type="entry name" value="ABC_transporter-like_CS"/>
</dbReference>
<keyword evidence="3" id="KW-0813">Transport</keyword>
<feature type="transmembrane region" description="Helical" evidence="12">
    <location>
        <begin position="300"/>
        <end position="318"/>
    </location>
</feature>
<feature type="domain" description="ABC transmembrane type-1" evidence="14">
    <location>
        <begin position="800"/>
        <end position="1097"/>
    </location>
</feature>
<dbReference type="Proteomes" id="UP000025227">
    <property type="component" value="Unplaced"/>
</dbReference>
<keyword evidence="5" id="KW-0677">Repeat</keyword>